<evidence type="ECO:0000313" key="4">
    <source>
        <dbReference type="Proteomes" id="UP001152795"/>
    </source>
</evidence>
<feature type="region of interest" description="Disordered" evidence="1">
    <location>
        <begin position="309"/>
        <end position="328"/>
    </location>
</feature>
<dbReference type="Proteomes" id="UP001152795">
    <property type="component" value="Unassembled WGS sequence"/>
</dbReference>
<dbReference type="Pfam" id="PF13621">
    <property type="entry name" value="Cupin_8"/>
    <property type="match status" value="1"/>
</dbReference>
<feature type="compositionally biased region" description="Acidic residues" evidence="1">
    <location>
        <begin position="312"/>
        <end position="328"/>
    </location>
</feature>
<dbReference type="FunFam" id="2.60.120.650:FF:000025">
    <property type="entry name" value="Lysine-specific demethylase 8"/>
    <property type="match status" value="1"/>
</dbReference>
<dbReference type="InterPro" id="IPR041667">
    <property type="entry name" value="Cupin_8"/>
</dbReference>
<dbReference type="SUPFAM" id="SSF51197">
    <property type="entry name" value="Clavaminate synthase-like"/>
    <property type="match status" value="1"/>
</dbReference>
<dbReference type="PANTHER" id="PTHR12461">
    <property type="entry name" value="HYPOXIA-INDUCIBLE FACTOR 1 ALPHA INHIBITOR-RELATED"/>
    <property type="match status" value="1"/>
</dbReference>
<dbReference type="PROSITE" id="PS00018">
    <property type="entry name" value="EF_HAND_1"/>
    <property type="match status" value="1"/>
</dbReference>
<gene>
    <name evidence="3" type="ORF">PACLA_8A084443</name>
</gene>
<feature type="chain" id="PRO_5043388976" evidence="2">
    <location>
        <begin position="25"/>
        <end position="442"/>
    </location>
</feature>
<feature type="signal peptide" evidence="2">
    <location>
        <begin position="1"/>
        <end position="24"/>
    </location>
</feature>
<accession>A0A6S7IC61</accession>
<evidence type="ECO:0000313" key="3">
    <source>
        <dbReference type="EMBL" id="CAB4001398.1"/>
    </source>
</evidence>
<dbReference type="GO" id="GO:0005509">
    <property type="term" value="F:calcium ion binding"/>
    <property type="evidence" value="ECO:0007669"/>
    <property type="project" value="InterPro"/>
</dbReference>
<protein>
    <submittedName>
        <fullName evidence="3">tRNA wybutosine-synthesizing 5-like</fullName>
    </submittedName>
</protein>
<dbReference type="InterPro" id="IPR018247">
    <property type="entry name" value="EF_Hand_1_Ca_BS"/>
</dbReference>
<dbReference type="Gene3D" id="2.60.120.650">
    <property type="entry name" value="Cupin"/>
    <property type="match status" value="1"/>
</dbReference>
<reference evidence="3" key="1">
    <citation type="submission" date="2020-04" db="EMBL/GenBank/DDBJ databases">
        <authorList>
            <person name="Alioto T."/>
            <person name="Alioto T."/>
            <person name="Gomez Garrido J."/>
        </authorList>
    </citation>
    <scope>NUCLEOTIDE SEQUENCE</scope>
    <source>
        <strain evidence="3">A484AB</strain>
    </source>
</reference>
<evidence type="ECO:0000256" key="2">
    <source>
        <dbReference type="SAM" id="SignalP"/>
    </source>
</evidence>
<keyword evidence="4" id="KW-1185">Reference proteome</keyword>
<evidence type="ECO:0000256" key="1">
    <source>
        <dbReference type="SAM" id="MobiDB-lite"/>
    </source>
</evidence>
<sequence>MARKASYITLFILLISILVQFANFANTEDANNDDPTTWLGHMEPLGSRNIKHSVTSVDQFPKPQDFFRDFVAPSKPLLIKNGAKISPAFKVWTDDYFVSLPGAENTTVFAEQRKKENRTIPGMEMSFKEFVQSYNNSDIYMVNGVPDILQKDILLPPALLCEDVKPHLVDTVMWFSSGGTKSVFHHDDVENINCLYRGSKTLLFVEYQKYKSKLRLDNAWGGFSGVDVDKVDFTKYPIFHEVEFYEAKMETGDCLFIPFKWYHQVTSVGRNIAVNIWWKHLHSFVPSKCDDMPTGATLDQFNFTSLKKNGADDDDDGDGDDDAAESDEPENLMEMLALVLKKKKHLSYDDFVNFLKDNIQAEVKPEFEPDIMEFIGHVFQSTDVNKDGSVDVEDINQLDEKTFASLENDLAELEGILGEYHDPMYQIEDDEHPEDKSHHEEL</sequence>
<keyword evidence="2" id="KW-0732">Signal</keyword>
<dbReference type="OrthoDB" id="415358at2759"/>
<dbReference type="InterPro" id="IPR003347">
    <property type="entry name" value="JmjC_dom"/>
</dbReference>
<dbReference type="PROSITE" id="PS51184">
    <property type="entry name" value="JMJC"/>
    <property type="match status" value="1"/>
</dbReference>
<dbReference type="AlphaFoldDB" id="A0A6S7IC61"/>
<comment type="caution">
    <text evidence="3">The sequence shown here is derived from an EMBL/GenBank/DDBJ whole genome shotgun (WGS) entry which is preliminary data.</text>
</comment>
<dbReference type="EMBL" id="CACRXK020004078">
    <property type="protein sequence ID" value="CAB4001398.1"/>
    <property type="molecule type" value="Genomic_DNA"/>
</dbReference>
<organism evidence="3 4">
    <name type="scientific">Paramuricea clavata</name>
    <name type="common">Red gorgonian</name>
    <name type="synonym">Violescent sea-whip</name>
    <dbReference type="NCBI Taxonomy" id="317549"/>
    <lineage>
        <taxon>Eukaryota</taxon>
        <taxon>Metazoa</taxon>
        <taxon>Cnidaria</taxon>
        <taxon>Anthozoa</taxon>
        <taxon>Octocorallia</taxon>
        <taxon>Malacalcyonacea</taxon>
        <taxon>Plexauridae</taxon>
        <taxon>Paramuricea</taxon>
    </lineage>
</organism>
<name>A0A6S7IC61_PARCT</name>
<dbReference type="PANTHER" id="PTHR12461:SF18">
    <property type="entry name" value="JMJC DOMAIN-CONTAINING PROTEIN"/>
    <property type="match status" value="1"/>
</dbReference>
<dbReference type="InterPro" id="IPR002048">
    <property type="entry name" value="EF_hand_dom"/>
</dbReference>
<dbReference type="InterPro" id="IPR011992">
    <property type="entry name" value="EF-hand-dom_pair"/>
</dbReference>
<dbReference type="SUPFAM" id="SSF47473">
    <property type="entry name" value="EF-hand"/>
    <property type="match status" value="1"/>
</dbReference>
<dbReference type="PROSITE" id="PS50222">
    <property type="entry name" value="EF_HAND_2"/>
    <property type="match status" value="1"/>
</dbReference>
<proteinExistence type="predicted"/>